<gene>
    <name evidence="1" type="ORF">GCM10009539_75850</name>
</gene>
<name>A0ABN0V627_9ACTN</name>
<dbReference type="Gene3D" id="1.25.40.10">
    <property type="entry name" value="Tetratricopeptide repeat domain"/>
    <property type="match status" value="1"/>
</dbReference>
<sequence length="1056" mass="116978">MSTVRLTDPVRLRAYADPLWTAFEAGTVLRGEQLHALAEASFRLGVHPDTDPADSLTWLRRAHTADPDNPRYPYHLGLQYLRTQRPDRADVWLAHAAELAPDSHRIAAHRTIVERTLDAEEAGRPGYSGSRRRRAAEISDTIRDEGCRWPGLPSLEFEARVAGPTTVRARDLLERDLVAVADDAGRRPGGTTEFAVLAVQWLTVGYPVATIRRVRGRIPHSDVATAVVERVCELAETPVEKAGELLARHQAAGTIPEVVLALLHRQLLLTRPLRFAGVGAYRAAARFTEEDASGVLAALIAAIEPLRAKERLATEDVAPARETLTVDELTRIADDLAALQADVKKHAKAIAAESGAVPDGSTPDVAARLAGDESVLNDTIAAVDRLSEEFLAQLDGVRPTPDASGGWSHLEACRVRLRDVRSARGSLRRIVRATLGSRVTRLRADQPDLTVRPSDEALALAERLRPYGRTPVPADGVPTDLASALRAADTIVDDNVATAISSLERYPAGSLVTRLLRGYVLGVAAETYYRMGRTDEARTRWNRLRVAEPLNLPVLQNLAVAHTCAGDLVPARGAWTALLEALYVTDLAAGDPRRRAARRAEVHRTLADALSTPSLVAAGTSVPDDLSDLPPLLASTVRLGTMLAHRRLQLINHSLSCRHPALRLGLARSATDDARQAVLDRADADIRTAAVALPPRLQPPLLDGYPRWTAAAVRAAALVTDRPRDPRPAREEDERVHLLVEVLVLKRRIRDAIREDRAWALATDSGTVLGNLRGVDELVLDPNDELVRRAALELAPETPPEDFLEQFADLATVGAHVALHEVLDRYREPDYAENYDRYRRIGRSWSRNRVDEEHLRVLDAPASLYAAPLLRVAAITKRGRQLGARHRAELETAITAMRYWCERLPGATGPARARAGLHAQLQQYRSAEELLRYAREQAFADCGRYEVDLDLVELLIERRRQEQAIEAALGMLHEHPDDVRVLYVKFRAEFSLFIRRYNDHRFSVEVGRATREAARQAEETGRRYLELTADEKYRARRAHVREQLNRIPEILSKGRT</sequence>
<dbReference type="Proteomes" id="UP001500967">
    <property type="component" value="Unassembled WGS sequence"/>
</dbReference>
<organism evidence="1 2">
    <name type="scientific">Cryptosporangium japonicum</name>
    <dbReference type="NCBI Taxonomy" id="80872"/>
    <lineage>
        <taxon>Bacteria</taxon>
        <taxon>Bacillati</taxon>
        <taxon>Actinomycetota</taxon>
        <taxon>Actinomycetes</taxon>
        <taxon>Cryptosporangiales</taxon>
        <taxon>Cryptosporangiaceae</taxon>
        <taxon>Cryptosporangium</taxon>
    </lineage>
</organism>
<comment type="caution">
    <text evidence="1">The sequence shown here is derived from an EMBL/GenBank/DDBJ whole genome shotgun (WGS) entry which is preliminary data.</text>
</comment>
<dbReference type="RefSeq" id="WP_344653783.1">
    <property type="nucleotide sequence ID" value="NZ_BAAAGX010000035.1"/>
</dbReference>
<dbReference type="SUPFAM" id="SSF48452">
    <property type="entry name" value="TPR-like"/>
    <property type="match status" value="1"/>
</dbReference>
<dbReference type="EMBL" id="BAAAGX010000035">
    <property type="protein sequence ID" value="GAA0276894.1"/>
    <property type="molecule type" value="Genomic_DNA"/>
</dbReference>
<keyword evidence="2" id="KW-1185">Reference proteome</keyword>
<evidence type="ECO:0000313" key="2">
    <source>
        <dbReference type="Proteomes" id="UP001500967"/>
    </source>
</evidence>
<dbReference type="InterPro" id="IPR011990">
    <property type="entry name" value="TPR-like_helical_dom_sf"/>
</dbReference>
<evidence type="ECO:0000313" key="1">
    <source>
        <dbReference type="EMBL" id="GAA0276894.1"/>
    </source>
</evidence>
<reference evidence="1 2" key="1">
    <citation type="journal article" date="2019" name="Int. J. Syst. Evol. Microbiol.">
        <title>The Global Catalogue of Microorganisms (GCM) 10K type strain sequencing project: providing services to taxonomists for standard genome sequencing and annotation.</title>
        <authorList>
            <consortium name="The Broad Institute Genomics Platform"/>
            <consortium name="The Broad Institute Genome Sequencing Center for Infectious Disease"/>
            <person name="Wu L."/>
            <person name="Ma J."/>
        </authorList>
    </citation>
    <scope>NUCLEOTIDE SEQUENCE [LARGE SCALE GENOMIC DNA]</scope>
    <source>
        <strain evidence="1 2">JCM 10425</strain>
    </source>
</reference>
<evidence type="ECO:0008006" key="3">
    <source>
        <dbReference type="Google" id="ProtNLM"/>
    </source>
</evidence>
<protein>
    <recommendedName>
        <fullName evidence="3">Tetratricopeptide repeat protein</fullName>
    </recommendedName>
</protein>
<proteinExistence type="predicted"/>
<accession>A0ABN0V627</accession>